<keyword evidence="4" id="KW-1185">Reference proteome</keyword>
<protein>
    <recommendedName>
        <fullName evidence="5">Collagen-like protein</fullName>
    </recommendedName>
</protein>
<feature type="chain" id="PRO_5037368797" description="Collagen-like protein" evidence="2">
    <location>
        <begin position="24"/>
        <end position="192"/>
    </location>
</feature>
<dbReference type="Proteomes" id="UP000653797">
    <property type="component" value="Unassembled WGS sequence"/>
</dbReference>
<keyword evidence="2" id="KW-0732">Signal</keyword>
<sequence>MKLLRNHTLLLISTLLLGLTACKGPQGDPGPKGDTGATGQTGAAGQTGATGATGTANVIYSDWINADWSLYDRPQLKQMKIIVPAINSTSIAKDAVLMYCKQFGTSSVYPLPSFGRWGNVWYSFEIANFTFNGLIVEVKSTDGHVLDEYETTALRGNRFRYVIIPGSIRAGRKAAVDYSNYEEVKKAYNLPD</sequence>
<dbReference type="AlphaFoldDB" id="A0A927GF84"/>
<feature type="signal peptide" evidence="2">
    <location>
        <begin position="1"/>
        <end position="23"/>
    </location>
</feature>
<comment type="caution">
    <text evidence="3">The sequence shown here is derived from an EMBL/GenBank/DDBJ whole genome shotgun (WGS) entry which is preliminary data.</text>
</comment>
<evidence type="ECO:0000256" key="1">
    <source>
        <dbReference type="SAM" id="MobiDB-lite"/>
    </source>
</evidence>
<feature type="compositionally biased region" description="Low complexity" evidence="1">
    <location>
        <begin position="32"/>
        <end position="49"/>
    </location>
</feature>
<evidence type="ECO:0008006" key="5">
    <source>
        <dbReference type="Google" id="ProtNLM"/>
    </source>
</evidence>
<gene>
    <name evidence="3" type="ORF">IC230_20860</name>
</gene>
<dbReference type="EMBL" id="JACXAA010000008">
    <property type="protein sequence ID" value="MBD2755365.1"/>
    <property type="molecule type" value="Genomic_DNA"/>
</dbReference>
<feature type="region of interest" description="Disordered" evidence="1">
    <location>
        <begin position="27"/>
        <end position="49"/>
    </location>
</feature>
<name>A0A927GF84_9BACT</name>
<dbReference type="Gene3D" id="1.20.5.320">
    <property type="entry name" value="6-Phosphogluconate Dehydrogenase, domain 3"/>
    <property type="match status" value="1"/>
</dbReference>
<proteinExistence type="predicted"/>
<evidence type="ECO:0000313" key="4">
    <source>
        <dbReference type="Proteomes" id="UP000653797"/>
    </source>
</evidence>
<evidence type="ECO:0000313" key="3">
    <source>
        <dbReference type="EMBL" id="MBD2755365.1"/>
    </source>
</evidence>
<accession>A0A927GF84</accession>
<organism evidence="3 4">
    <name type="scientific">Spirosoma validum</name>
    <dbReference type="NCBI Taxonomy" id="2771355"/>
    <lineage>
        <taxon>Bacteria</taxon>
        <taxon>Pseudomonadati</taxon>
        <taxon>Bacteroidota</taxon>
        <taxon>Cytophagia</taxon>
        <taxon>Cytophagales</taxon>
        <taxon>Cytophagaceae</taxon>
        <taxon>Spirosoma</taxon>
    </lineage>
</organism>
<dbReference type="PROSITE" id="PS51257">
    <property type="entry name" value="PROKAR_LIPOPROTEIN"/>
    <property type="match status" value="1"/>
</dbReference>
<dbReference type="RefSeq" id="WP_191040989.1">
    <property type="nucleotide sequence ID" value="NZ_JACXAA010000008.1"/>
</dbReference>
<evidence type="ECO:0000256" key="2">
    <source>
        <dbReference type="SAM" id="SignalP"/>
    </source>
</evidence>
<reference evidence="3" key="1">
    <citation type="submission" date="2020-09" db="EMBL/GenBank/DDBJ databases">
        <authorList>
            <person name="Kim M.K."/>
        </authorList>
    </citation>
    <scope>NUCLEOTIDE SEQUENCE</scope>
    <source>
        <strain evidence="3">BT704</strain>
    </source>
</reference>